<dbReference type="InterPro" id="IPR000504">
    <property type="entry name" value="RRM_dom"/>
</dbReference>
<evidence type="ECO:0000256" key="2">
    <source>
        <dbReference type="ARBA" id="ARBA00022737"/>
    </source>
</evidence>
<reference evidence="8 9" key="1">
    <citation type="submission" date="2014-04" db="EMBL/GenBank/DDBJ databases">
        <title>Evolutionary Origins and Diversification of the Mycorrhizal Mutualists.</title>
        <authorList>
            <consortium name="DOE Joint Genome Institute"/>
            <consortium name="Mycorrhizal Genomics Consortium"/>
            <person name="Kohler A."/>
            <person name="Kuo A."/>
            <person name="Nagy L.G."/>
            <person name="Floudas D."/>
            <person name="Copeland A."/>
            <person name="Barry K.W."/>
            <person name="Cichocki N."/>
            <person name="Veneault-Fourrey C."/>
            <person name="LaButti K."/>
            <person name="Lindquist E.A."/>
            <person name="Lipzen A."/>
            <person name="Lundell T."/>
            <person name="Morin E."/>
            <person name="Murat C."/>
            <person name="Riley R."/>
            <person name="Ohm R."/>
            <person name="Sun H."/>
            <person name="Tunlid A."/>
            <person name="Henrissat B."/>
            <person name="Grigoriev I.V."/>
            <person name="Hibbett D.S."/>
            <person name="Martin F."/>
        </authorList>
    </citation>
    <scope>NUCLEOTIDE SEQUENCE [LARGE SCALE GENOMIC DNA]</scope>
    <source>
        <strain evidence="8 9">MD-312</strain>
    </source>
</reference>
<feature type="compositionally biased region" description="Acidic residues" evidence="6">
    <location>
        <begin position="368"/>
        <end position="382"/>
    </location>
</feature>
<keyword evidence="2" id="KW-0677">Repeat</keyword>
<dbReference type="HOGENOM" id="CLU_011608_0_0_1"/>
<protein>
    <submittedName>
        <fullName evidence="8">Unplaced genomic scaffold scaffold_22, whole genome shotgun sequence</fullName>
    </submittedName>
</protein>
<evidence type="ECO:0000259" key="7">
    <source>
        <dbReference type="PROSITE" id="PS50102"/>
    </source>
</evidence>
<sequence length="878" mass="97647">MSTPSLGKRKSREEDAPSAVGHGSTLFVSNLPYGATSTDLQTTFSDLAPVRSAFVVLEHGTGVSKGVGYVSFSIKEDAQTAFDTISTDGISINGRKLRVQWADSKPKDKTKDRPKVDVAKKEREERPVVTSFGPKSNDPLAIRTIIVSGLPPSIDSKALWKKLRKFEGAEKVEWPAKAAGGEDASTANVLFSTSSLAQEAVSKLHAHVFKGSLLSVTLKKRLENLAKAPVKSMLAARPRLKASTAAVPSRASRLIVRNLPFDITEQDLRAIFLPYGPIYSIHIPQARGDDAKIDVDADTKPSSSKSSRSKGFAFVWMLSKKDGEVALEKCNGMKVRAGMANDIVSDKQKRKKQRREEKKLAQTVKTEDGEEEEEAAAEEASEQPESASKERVIAVDWALSKEKWQEERAKLGEEDEALDGDVEMGKEDEVISEEDSDEWSGEESEEDGQLGLHEDGSSDEEEGSEDEDEDDAFERDSDDQTPIKPQLPQTDTGTTLFIRNIPFAATEDELRTLFRAFGPLRYARITVDPDTERSRGTGFACFWNKEDADKVIEQSDILRSETMGNQPQPTKNPFVLPSILTPDPSASVAKNLVLQGRTLDVVRAVTRDQATKLKEEGEKSREKADKRNLYLLREGVILPNTPAAETIPPVELEKRTISFNARRAMLRSNPSLYVSKTRLSIRQIPIFVTERVLKRLAIHSVREFKAEVEKGLREGLSPDELAVPPESGDHDVKQRHMKKEEDAKSKKRGGKPERPTSVQQAKIVRQQDRVDPVTGKGRSRGYGFVEMHKHADALRVLRWANNNPEVGTLVDKWWKEELADLIKKEKAKESPDDARIKRMKGEMEASSKLPKGTLIVEFSIENIQVVQRRAAQQEKVVS</sequence>
<evidence type="ECO:0000313" key="8">
    <source>
        <dbReference type="EMBL" id="KIJ62304.1"/>
    </source>
</evidence>
<dbReference type="Gene3D" id="3.30.70.330">
    <property type="match status" value="5"/>
</dbReference>
<dbReference type="InterPro" id="IPR051945">
    <property type="entry name" value="RRM_MRD1_RNA_proc_ribogen"/>
</dbReference>
<evidence type="ECO:0000313" key="9">
    <source>
        <dbReference type="Proteomes" id="UP000053820"/>
    </source>
</evidence>
<dbReference type="InterPro" id="IPR012677">
    <property type="entry name" value="Nucleotide-bd_a/b_plait_sf"/>
</dbReference>
<dbReference type="CDD" id="cd00590">
    <property type="entry name" value="RRM_SF"/>
    <property type="match status" value="1"/>
</dbReference>
<dbReference type="PANTHER" id="PTHR48039">
    <property type="entry name" value="RNA-BINDING MOTIF PROTEIN 14B"/>
    <property type="match status" value="1"/>
</dbReference>
<feature type="compositionally biased region" description="Acidic residues" evidence="6">
    <location>
        <begin position="413"/>
        <end position="422"/>
    </location>
</feature>
<dbReference type="SMART" id="SM00360">
    <property type="entry name" value="RRM"/>
    <property type="match status" value="5"/>
</dbReference>
<gene>
    <name evidence="8" type="ORF">HYDPIDRAFT_136440</name>
</gene>
<dbReference type="PANTHER" id="PTHR48039:SF5">
    <property type="entry name" value="RNA-BINDING PROTEIN 28"/>
    <property type="match status" value="1"/>
</dbReference>
<dbReference type="InterPro" id="IPR034808">
    <property type="entry name" value="Nop4p_RRM3"/>
</dbReference>
<dbReference type="Proteomes" id="UP000053820">
    <property type="component" value="Unassembled WGS sequence"/>
</dbReference>
<feature type="compositionally biased region" description="Basic and acidic residues" evidence="6">
    <location>
        <begin position="727"/>
        <end position="754"/>
    </location>
</feature>
<dbReference type="EMBL" id="KN839856">
    <property type="protein sequence ID" value="KIJ62304.1"/>
    <property type="molecule type" value="Genomic_DNA"/>
</dbReference>
<feature type="compositionally biased region" description="Basic and acidic residues" evidence="6">
    <location>
        <begin position="104"/>
        <end position="127"/>
    </location>
</feature>
<evidence type="ECO:0000256" key="5">
    <source>
        <dbReference type="PROSITE-ProRule" id="PRU00176"/>
    </source>
</evidence>
<keyword evidence="4" id="KW-0539">Nucleus</keyword>
<accession>A0A0C9V9E3</accession>
<feature type="domain" description="RRM" evidence="7">
    <location>
        <begin position="252"/>
        <end position="342"/>
    </location>
</feature>
<dbReference type="OrthoDB" id="267048at2759"/>
<evidence type="ECO:0000256" key="1">
    <source>
        <dbReference type="ARBA" id="ARBA00004123"/>
    </source>
</evidence>
<feature type="region of interest" description="Disordered" evidence="6">
    <location>
        <begin position="345"/>
        <end position="389"/>
    </location>
</feature>
<feature type="region of interest" description="Disordered" evidence="6">
    <location>
        <begin position="1"/>
        <end position="21"/>
    </location>
</feature>
<feature type="domain" description="RRM" evidence="7">
    <location>
        <begin position="494"/>
        <end position="606"/>
    </location>
</feature>
<keyword evidence="9" id="KW-1185">Reference proteome</keyword>
<dbReference type="SUPFAM" id="SSF54928">
    <property type="entry name" value="RNA-binding domain, RBD"/>
    <property type="match status" value="2"/>
</dbReference>
<organism evidence="8 9">
    <name type="scientific">Hydnomerulius pinastri MD-312</name>
    <dbReference type="NCBI Taxonomy" id="994086"/>
    <lineage>
        <taxon>Eukaryota</taxon>
        <taxon>Fungi</taxon>
        <taxon>Dikarya</taxon>
        <taxon>Basidiomycota</taxon>
        <taxon>Agaricomycotina</taxon>
        <taxon>Agaricomycetes</taxon>
        <taxon>Agaricomycetidae</taxon>
        <taxon>Boletales</taxon>
        <taxon>Boletales incertae sedis</taxon>
        <taxon>Leucogyrophana</taxon>
    </lineage>
</organism>
<dbReference type="GO" id="GO:0003729">
    <property type="term" value="F:mRNA binding"/>
    <property type="evidence" value="ECO:0007669"/>
    <property type="project" value="TreeGrafter"/>
</dbReference>
<dbReference type="FunFam" id="3.30.70.330:FF:000406">
    <property type="entry name" value="Related to Nucleolar protein NOP4"/>
    <property type="match status" value="1"/>
</dbReference>
<feature type="compositionally biased region" description="Acidic residues" evidence="6">
    <location>
        <begin position="457"/>
        <end position="479"/>
    </location>
</feature>
<feature type="domain" description="RRM" evidence="7">
    <location>
        <begin position="24"/>
        <end position="104"/>
    </location>
</feature>
<name>A0A0C9V9E3_9AGAM</name>
<dbReference type="CDD" id="cd12676">
    <property type="entry name" value="RRM3_Nop4p"/>
    <property type="match status" value="1"/>
</dbReference>
<dbReference type="PROSITE" id="PS50102">
    <property type="entry name" value="RRM"/>
    <property type="match status" value="4"/>
</dbReference>
<dbReference type="GO" id="GO:0005730">
    <property type="term" value="C:nucleolus"/>
    <property type="evidence" value="ECO:0007669"/>
    <property type="project" value="TreeGrafter"/>
</dbReference>
<keyword evidence="3 5" id="KW-0694">RNA-binding</keyword>
<evidence type="ECO:0000256" key="4">
    <source>
        <dbReference type="ARBA" id="ARBA00023242"/>
    </source>
</evidence>
<evidence type="ECO:0000256" key="6">
    <source>
        <dbReference type="SAM" id="MobiDB-lite"/>
    </source>
</evidence>
<comment type="subcellular location">
    <subcellularLocation>
        <location evidence="1">Nucleus</location>
    </subcellularLocation>
</comment>
<dbReference type="AlphaFoldDB" id="A0A0C9V9E3"/>
<dbReference type="InterPro" id="IPR035979">
    <property type="entry name" value="RBD_domain_sf"/>
</dbReference>
<feature type="region of interest" description="Disordered" evidence="6">
    <location>
        <begin position="102"/>
        <end position="132"/>
    </location>
</feature>
<feature type="region of interest" description="Disordered" evidence="6">
    <location>
        <begin position="715"/>
        <end position="780"/>
    </location>
</feature>
<feature type="compositionally biased region" description="Acidic residues" evidence="6">
    <location>
        <begin position="430"/>
        <end position="448"/>
    </location>
</feature>
<proteinExistence type="predicted"/>
<feature type="domain" description="RRM" evidence="7">
    <location>
        <begin position="143"/>
        <end position="221"/>
    </location>
</feature>
<feature type="region of interest" description="Disordered" evidence="6">
    <location>
        <begin position="408"/>
        <end position="493"/>
    </location>
</feature>
<evidence type="ECO:0000256" key="3">
    <source>
        <dbReference type="ARBA" id="ARBA00022884"/>
    </source>
</evidence>
<dbReference type="Pfam" id="PF00076">
    <property type="entry name" value="RRM_1"/>
    <property type="match status" value="3"/>
</dbReference>